<organism evidence="2 3">
    <name type="scientific">Zalerion maritima</name>
    <dbReference type="NCBI Taxonomy" id="339359"/>
    <lineage>
        <taxon>Eukaryota</taxon>
        <taxon>Fungi</taxon>
        <taxon>Dikarya</taxon>
        <taxon>Ascomycota</taxon>
        <taxon>Pezizomycotina</taxon>
        <taxon>Sordariomycetes</taxon>
        <taxon>Lulworthiomycetidae</taxon>
        <taxon>Lulworthiales</taxon>
        <taxon>Lulworthiaceae</taxon>
        <taxon>Zalerion</taxon>
    </lineage>
</organism>
<feature type="compositionally biased region" description="Acidic residues" evidence="1">
    <location>
        <begin position="293"/>
        <end position="302"/>
    </location>
</feature>
<dbReference type="InterPro" id="IPR035186">
    <property type="entry name" value="DUF5308"/>
</dbReference>
<evidence type="ECO:0000256" key="1">
    <source>
        <dbReference type="SAM" id="MobiDB-lite"/>
    </source>
</evidence>
<dbReference type="Pfam" id="PF17233">
    <property type="entry name" value="DUF5308"/>
    <property type="match status" value="1"/>
</dbReference>
<comment type="caution">
    <text evidence="2">The sequence shown here is derived from an EMBL/GenBank/DDBJ whole genome shotgun (WGS) entry which is preliminary data.</text>
</comment>
<evidence type="ECO:0000313" key="3">
    <source>
        <dbReference type="Proteomes" id="UP001201980"/>
    </source>
</evidence>
<dbReference type="AlphaFoldDB" id="A0AAD5RS63"/>
<gene>
    <name evidence="2" type="ORF">MKZ38_010525</name>
</gene>
<feature type="region of interest" description="Disordered" evidence="1">
    <location>
        <begin position="286"/>
        <end position="339"/>
    </location>
</feature>
<sequence length="339" mass="34237">MSSLPQNYPRLSLHLTDRAHTPFVSSPLSRSPLSHRPTQTENTSTSRSGPTNETQLQALHSLTSTAFASHDAAVRLGLGPPTRIMVEHGSQGPVVLTSYVRAKRKTEPPVVVAGVGGGGGAGGGGGSEAMPVPGTSGPKTSSSGVAGVGPRPGSGSRAVQEDEPAGGGASTTTAPTAVPHLLPPDASPHPPVTEAFGGGGGIVSQSPPSQNIPTAPTPRPSNRKLTPSLTPTHAPIPLSQQPTVFPDEDEDANPRPVLVSLVVSPSPDCLPEARRAASRLERLGRELQATLASEEEAGEDEALVAPGPPGTEVGGDSAPCSLPGTVGPTPGELTADEED</sequence>
<feature type="compositionally biased region" description="Gly residues" evidence="1">
    <location>
        <begin position="114"/>
        <end position="127"/>
    </location>
</feature>
<feature type="compositionally biased region" description="Polar residues" evidence="1">
    <location>
        <begin position="203"/>
        <end position="214"/>
    </location>
</feature>
<feature type="compositionally biased region" description="Polar residues" evidence="1">
    <location>
        <begin position="39"/>
        <end position="52"/>
    </location>
</feature>
<keyword evidence="3" id="KW-1185">Reference proteome</keyword>
<feature type="compositionally biased region" description="Low complexity" evidence="1">
    <location>
        <begin position="170"/>
        <end position="179"/>
    </location>
</feature>
<feature type="region of interest" description="Disordered" evidence="1">
    <location>
        <begin position="111"/>
        <end position="253"/>
    </location>
</feature>
<feature type="compositionally biased region" description="Low complexity" evidence="1">
    <location>
        <begin position="25"/>
        <end position="37"/>
    </location>
</feature>
<dbReference type="Proteomes" id="UP001201980">
    <property type="component" value="Unassembled WGS sequence"/>
</dbReference>
<evidence type="ECO:0000313" key="2">
    <source>
        <dbReference type="EMBL" id="KAJ2903019.1"/>
    </source>
</evidence>
<feature type="compositionally biased region" description="Pro residues" evidence="1">
    <location>
        <begin position="181"/>
        <end position="191"/>
    </location>
</feature>
<proteinExistence type="predicted"/>
<dbReference type="EMBL" id="JAKWBI020000093">
    <property type="protein sequence ID" value="KAJ2903019.1"/>
    <property type="molecule type" value="Genomic_DNA"/>
</dbReference>
<accession>A0AAD5RS63</accession>
<reference evidence="2" key="1">
    <citation type="submission" date="2022-07" db="EMBL/GenBank/DDBJ databases">
        <title>Draft genome sequence of Zalerion maritima ATCC 34329, a (micro)plastics degrading marine fungus.</title>
        <authorList>
            <person name="Paco A."/>
            <person name="Goncalves M.F.M."/>
            <person name="Rocha-Santos T.A.P."/>
            <person name="Alves A."/>
        </authorList>
    </citation>
    <scope>NUCLEOTIDE SEQUENCE</scope>
    <source>
        <strain evidence="2">ATCC 34329</strain>
    </source>
</reference>
<feature type="region of interest" description="Disordered" evidence="1">
    <location>
        <begin position="22"/>
        <end position="52"/>
    </location>
</feature>
<feature type="compositionally biased region" description="Low complexity" evidence="1">
    <location>
        <begin position="131"/>
        <end position="145"/>
    </location>
</feature>
<name>A0AAD5RS63_9PEZI</name>
<protein>
    <submittedName>
        <fullName evidence="2">Uncharacterized protein</fullName>
    </submittedName>
</protein>